<accession>A0A1V0BE44</accession>
<gene>
    <name evidence="4" type="ORF">AS359_03740</name>
    <name evidence="3" type="ORF">B5M06_07765</name>
</gene>
<evidence type="ECO:0000256" key="1">
    <source>
        <dbReference type="SAM" id="MobiDB-lite"/>
    </source>
</evidence>
<dbReference type="AlphaFoldDB" id="A0A0W7YZU6"/>
<dbReference type="InterPro" id="IPR002686">
    <property type="entry name" value="Transposase_17"/>
</dbReference>
<dbReference type="Gene3D" id="3.30.70.1290">
    <property type="entry name" value="Transposase IS200-like"/>
    <property type="match status" value="1"/>
</dbReference>
<accession>A0A0W7YZU6</accession>
<evidence type="ECO:0000313" key="4">
    <source>
        <dbReference type="EMBL" id="KUF40634.1"/>
    </source>
</evidence>
<feature type="compositionally biased region" description="Basic residues" evidence="1">
    <location>
        <begin position="215"/>
        <end position="224"/>
    </location>
</feature>
<dbReference type="GeneID" id="83039218"/>
<dbReference type="Proteomes" id="UP000242792">
    <property type="component" value="Chromosome"/>
</dbReference>
<evidence type="ECO:0000313" key="3">
    <source>
        <dbReference type="EMBL" id="AQZ98170.1"/>
    </source>
</evidence>
<dbReference type="KEGG" id="cke:B5M06_07765"/>
<evidence type="ECO:0000259" key="2">
    <source>
        <dbReference type="SMART" id="SM01321"/>
    </source>
</evidence>
<dbReference type="GO" id="GO:0003677">
    <property type="term" value="F:DNA binding"/>
    <property type="evidence" value="ECO:0007669"/>
    <property type="project" value="InterPro"/>
</dbReference>
<dbReference type="Proteomes" id="UP000053300">
    <property type="component" value="Unassembled WGS sequence"/>
</dbReference>
<feature type="domain" description="Transposase IS200-like" evidence="2">
    <location>
        <begin position="9"/>
        <end position="124"/>
    </location>
</feature>
<dbReference type="OrthoDB" id="9814067at2"/>
<dbReference type="RefSeq" id="WP_054067331.1">
    <property type="nucleotide sequence ID" value="NZ_CAUCIF010000002.1"/>
</dbReference>
<dbReference type="PANTHER" id="PTHR34322:SF2">
    <property type="entry name" value="TRANSPOSASE IS200-LIKE DOMAIN-CONTAINING PROTEIN"/>
    <property type="match status" value="1"/>
</dbReference>
<evidence type="ECO:0000313" key="6">
    <source>
        <dbReference type="Proteomes" id="UP000242792"/>
    </source>
</evidence>
<dbReference type="PANTHER" id="PTHR34322">
    <property type="entry name" value="TRANSPOSASE, Y1_TNP DOMAIN-CONTAINING"/>
    <property type="match status" value="1"/>
</dbReference>
<name>A0A0W7YZU6_9BURK</name>
<dbReference type="EMBL" id="CP020121">
    <property type="protein sequence ID" value="AQZ98170.1"/>
    <property type="molecule type" value="Genomic_DNA"/>
</dbReference>
<dbReference type="SMART" id="SM01321">
    <property type="entry name" value="Y1_Tnp"/>
    <property type="match status" value="1"/>
</dbReference>
<dbReference type="SUPFAM" id="SSF143422">
    <property type="entry name" value="Transposase IS200-like"/>
    <property type="match status" value="1"/>
</dbReference>
<dbReference type="Pfam" id="PF01797">
    <property type="entry name" value="Y1_Tnp"/>
    <property type="match status" value="1"/>
</dbReference>
<sequence length="234" mass="26438">MARLPRLTLPGLPHYVVLRGNNLQPIFVDGQDYAHMKAVLAEMAGRFGVQLHAFALLPNQLHLLLTPEQADSLPQFMQSVGRTYVRSFNNRHGRSGTLWEGRYRATVLEPQSWMLPAMVVLECQPVDEGVTSRAVDYGWSSARHHVGAQTERMLRLHPSYWKLGNTPFAREAAYAELLDRGPSAEVREVVLQAALKGWVLGSDSFVQELQQHTTRRLQRQKAGRPVRTLPPKTE</sequence>
<protein>
    <submittedName>
        <fullName evidence="4">Transposase</fullName>
    </submittedName>
</protein>
<dbReference type="EMBL" id="LPXH01000027">
    <property type="protein sequence ID" value="KUF40634.1"/>
    <property type="molecule type" value="Genomic_DNA"/>
</dbReference>
<dbReference type="InterPro" id="IPR036515">
    <property type="entry name" value="Transposase_17_sf"/>
</dbReference>
<evidence type="ECO:0000313" key="5">
    <source>
        <dbReference type="Proteomes" id="UP000053300"/>
    </source>
</evidence>
<accession>A0A1V3TL33</accession>
<proteinExistence type="predicted"/>
<dbReference type="STRING" id="225992.B5M06_07765"/>
<feature type="region of interest" description="Disordered" evidence="1">
    <location>
        <begin position="215"/>
        <end position="234"/>
    </location>
</feature>
<dbReference type="GO" id="GO:0004803">
    <property type="term" value="F:transposase activity"/>
    <property type="evidence" value="ECO:0007669"/>
    <property type="project" value="InterPro"/>
</dbReference>
<organism evidence="4 5">
    <name type="scientific">Comamonas kerstersii</name>
    <dbReference type="NCBI Taxonomy" id="225992"/>
    <lineage>
        <taxon>Bacteria</taxon>
        <taxon>Pseudomonadati</taxon>
        <taxon>Pseudomonadota</taxon>
        <taxon>Betaproteobacteria</taxon>
        <taxon>Burkholderiales</taxon>
        <taxon>Comamonadaceae</taxon>
        <taxon>Comamonas</taxon>
    </lineage>
</organism>
<keyword evidence="5" id="KW-1185">Reference proteome</keyword>
<reference evidence="3 6" key="2">
    <citation type="submission" date="2017-03" db="EMBL/GenBank/DDBJ databases">
        <title>Rapid Whole Genome Sequencing of Comamonas kerstersii Causing Continuous ambulatory Peritoneal Dialysis-Associated Peritonitis.</title>
        <authorList>
            <person name="Zheng B."/>
        </authorList>
    </citation>
    <scope>NUCLEOTIDE SEQUENCE [LARGE SCALE GENOMIC DNA]</scope>
    <source>
        <strain evidence="3 6">8943</strain>
    </source>
</reference>
<reference evidence="4 5" key="1">
    <citation type="submission" date="2015-12" db="EMBL/GenBank/DDBJ databases">
        <title>Complete genome sequence of a multi-drug resistant strain Acidovorax sp. 12322-1.</title>
        <authorList>
            <person name="Ming D."/>
            <person name="Wang M."/>
            <person name="Hu S."/>
            <person name="Zhou Y."/>
            <person name="Jiang T."/>
        </authorList>
    </citation>
    <scope>NUCLEOTIDE SEQUENCE [LARGE SCALE GENOMIC DNA]</scope>
    <source>
        <strain evidence="4 5">12322-1</strain>
    </source>
</reference>
<dbReference type="GO" id="GO:0006313">
    <property type="term" value="P:DNA transposition"/>
    <property type="evidence" value="ECO:0007669"/>
    <property type="project" value="InterPro"/>
</dbReference>